<gene>
    <name evidence="4" type="ORF">BDW02DRAFT_609117</name>
</gene>
<dbReference type="PANTHER" id="PTHR47332">
    <property type="entry name" value="SET DOMAIN-CONTAINING PROTEIN 5"/>
    <property type="match status" value="1"/>
</dbReference>
<feature type="signal peptide" evidence="2">
    <location>
        <begin position="1"/>
        <end position="22"/>
    </location>
</feature>
<dbReference type="PROSITE" id="PS50280">
    <property type="entry name" value="SET"/>
    <property type="match status" value="1"/>
</dbReference>
<dbReference type="CDD" id="cd20071">
    <property type="entry name" value="SET_SMYD"/>
    <property type="match status" value="1"/>
</dbReference>
<dbReference type="SMART" id="SM00317">
    <property type="entry name" value="SET"/>
    <property type="match status" value="1"/>
</dbReference>
<dbReference type="PANTHER" id="PTHR47332:SF2">
    <property type="entry name" value="SET-6"/>
    <property type="match status" value="1"/>
</dbReference>
<reference evidence="4" key="1">
    <citation type="submission" date="2020-01" db="EMBL/GenBank/DDBJ databases">
        <authorList>
            <consortium name="DOE Joint Genome Institute"/>
            <person name="Haridas S."/>
            <person name="Albert R."/>
            <person name="Binder M."/>
            <person name="Bloem J."/>
            <person name="Labutti K."/>
            <person name="Salamov A."/>
            <person name="Andreopoulos B."/>
            <person name="Baker S.E."/>
            <person name="Barry K."/>
            <person name="Bills G."/>
            <person name="Bluhm B.H."/>
            <person name="Cannon C."/>
            <person name="Castanera R."/>
            <person name="Culley D.E."/>
            <person name="Daum C."/>
            <person name="Ezra D."/>
            <person name="Gonzalez J.B."/>
            <person name="Henrissat B."/>
            <person name="Kuo A."/>
            <person name="Liang C."/>
            <person name="Lipzen A."/>
            <person name="Lutzoni F."/>
            <person name="Magnuson J."/>
            <person name="Mondo S."/>
            <person name="Nolan M."/>
            <person name="Ohm R."/>
            <person name="Pangilinan J."/>
            <person name="Park H.-J."/>
            <person name="Ramirez L."/>
            <person name="Alfaro M."/>
            <person name="Sun H."/>
            <person name="Tritt A."/>
            <person name="Yoshinaga Y."/>
            <person name="Zwiers L.-H."/>
            <person name="Turgeon B.G."/>
            <person name="Goodwin S.B."/>
            <person name="Spatafora J.W."/>
            <person name="Crous P.W."/>
            <person name="Grigoriev I.V."/>
        </authorList>
    </citation>
    <scope>NUCLEOTIDE SEQUENCE</scope>
    <source>
        <strain evidence="4">P77</strain>
    </source>
</reference>
<evidence type="ECO:0000313" key="5">
    <source>
        <dbReference type="Proteomes" id="UP000800040"/>
    </source>
</evidence>
<evidence type="ECO:0000256" key="2">
    <source>
        <dbReference type="SAM" id="SignalP"/>
    </source>
</evidence>
<dbReference type="InterPro" id="IPR053185">
    <property type="entry name" value="SET_domain_protein"/>
</dbReference>
<dbReference type="EMBL" id="ML975402">
    <property type="protein sequence ID" value="KAF1830291.1"/>
    <property type="molecule type" value="Genomic_DNA"/>
</dbReference>
<dbReference type="AlphaFoldDB" id="A0A6A5K0Q7"/>
<dbReference type="Gene3D" id="2.170.270.10">
    <property type="entry name" value="SET domain"/>
    <property type="match status" value="1"/>
</dbReference>
<dbReference type="OrthoDB" id="438641at2759"/>
<feature type="region of interest" description="Disordered" evidence="1">
    <location>
        <begin position="190"/>
        <end position="217"/>
    </location>
</feature>
<accession>A0A6A5K0Q7</accession>
<dbReference type="SUPFAM" id="SSF82199">
    <property type="entry name" value="SET domain"/>
    <property type="match status" value="1"/>
</dbReference>
<evidence type="ECO:0000256" key="1">
    <source>
        <dbReference type="SAM" id="MobiDB-lite"/>
    </source>
</evidence>
<dbReference type="Proteomes" id="UP000800040">
    <property type="component" value="Unassembled WGS sequence"/>
</dbReference>
<proteinExistence type="predicted"/>
<organism evidence="4 5">
    <name type="scientific">Decorospora gaudefroyi</name>
    <dbReference type="NCBI Taxonomy" id="184978"/>
    <lineage>
        <taxon>Eukaryota</taxon>
        <taxon>Fungi</taxon>
        <taxon>Dikarya</taxon>
        <taxon>Ascomycota</taxon>
        <taxon>Pezizomycotina</taxon>
        <taxon>Dothideomycetes</taxon>
        <taxon>Pleosporomycetidae</taxon>
        <taxon>Pleosporales</taxon>
        <taxon>Pleosporineae</taxon>
        <taxon>Pleosporaceae</taxon>
        <taxon>Decorospora</taxon>
    </lineage>
</organism>
<name>A0A6A5K0Q7_9PLEO</name>
<evidence type="ECO:0000313" key="4">
    <source>
        <dbReference type="EMBL" id="KAF1830291.1"/>
    </source>
</evidence>
<sequence length="434" mass="48092">MSPFPSTTLTCLLALLIPQVSATVGVLDIDNLLQPTLQPPSTPFAPTKDPWSHEPHCTKSTSLATLGQKFCVYTTNTTGPHGLSLIFRPRSATEATQYLNDNPLHSFLTQKEAQRLYVRGQPWKIVDIPGKAKGVVATRRIEQYETFMLDQAAVVMDMDAENALDSAQNRRLLKRAVDQLRVPSRIRDLSAAHAGSEGSDGKEEEEEEEEEGRLEESIMKTNAFGSTVAEVSTRALYPLISRVNHACNPNSFVLFSRAGVSLAIKAYRAIEPGEEITISYLLLGLPSKQRAHLLSRWGFNCSCALCTLPADERTASDLRRTLITRNEAKILELAEAYDLDAAIALGEESVEMIKEEQNWSLLTDEYAMLAMLWLEKGDRETAEKYGKMTHRLLADLGFLGVGEERESWRLEQVLESIGGLGGKGVSWKKSPLRG</sequence>
<feature type="domain" description="SET" evidence="3">
    <location>
        <begin position="121"/>
        <end position="281"/>
    </location>
</feature>
<protein>
    <submittedName>
        <fullName evidence="4">SET domain-containing protein</fullName>
    </submittedName>
</protein>
<evidence type="ECO:0000259" key="3">
    <source>
        <dbReference type="PROSITE" id="PS50280"/>
    </source>
</evidence>
<dbReference type="InterPro" id="IPR046341">
    <property type="entry name" value="SET_dom_sf"/>
</dbReference>
<feature type="chain" id="PRO_5025550068" evidence="2">
    <location>
        <begin position="23"/>
        <end position="434"/>
    </location>
</feature>
<keyword evidence="5" id="KW-1185">Reference proteome</keyword>
<feature type="compositionally biased region" description="Acidic residues" evidence="1">
    <location>
        <begin position="202"/>
        <end position="213"/>
    </location>
</feature>
<keyword evidence="2" id="KW-0732">Signal</keyword>
<dbReference type="InterPro" id="IPR001214">
    <property type="entry name" value="SET_dom"/>
</dbReference>
<dbReference type="Pfam" id="PF00856">
    <property type="entry name" value="SET"/>
    <property type="match status" value="1"/>
</dbReference>